<name>A0A6A4HKG7_9AGAR</name>
<organism evidence="2 3">
    <name type="scientific">Gymnopus androsaceus JB14</name>
    <dbReference type="NCBI Taxonomy" id="1447944"/>
    <lineage>
        <taxon>Eukaryota</taxon>
        <taxon>Fungi</taxon>
        <taxon>Dikarya</taxon>
        <taxon>Basidiomycota</taxon>
        <taxon>Agaricomycotina</taxon>
        <taxon>Agaricomycetes</taxon>
        <taxon>Agaricomycetidae</taxon>
        <taxon>Agaricales</taxon>
        <taxon>Marasmiineae</taxon>
        <taxon>Omphalotaceae</taxon>
        <taxon>Gymnopus</taxon>
    </lineage>
</organism>
<dbReference type="EMBL" id="ML769480">
    <property type="protein sequence ID" value="KAE9398586.1"/>
    <property type="molecule type" value="Genomic_DNA"/>
</dbReference>
<dbReference type="AlphaFoldDB" id="A0A6A4HKG7"/>
<evidence type="ECO:0000256" key="1">
    <source>
        <dbReference type="SAM" id="MobiDB-lite"/>
    </source>
</evidence>
<evidence type="ECO:0000313" key="3">
    <source>
        <dbReference type="Proteomes" id="UP000799118"/>
    </source>
</evidence>
<sequence length="187" mass="20794">MPPEKSLPTWAPPRRAKQPKVIPLIFTNIQRSTRAVPLAIHQELADTPRFHPYRNLPSPLTPSPEDEDDAIGSPMHPATTPGPSSIMYTSCPSGFTLTNSGWEKELVRDLRNTAKSAVLTHLELGKPLSAQDEQALQAARNIIVEQFPAFKNHLDFWGANAALHEQLKNLKDTDARKKRKATTNHIA</sequence>
<accession>A0A6A4HKG7</accession>
<reference evidence="2" key="1">
    <citation type="journal article" date="2019" name="Environ. Microbiol.">
        <title>Fungal ecological strategies reflected in gene transcription - a case study of two litter decomposers.</title>
        <authorList>
            <person name="Barbi F."/>
            <person name="Kohler A."/>
            <person name="Barry K."/>
            <person name="Baskaran P."/>
            <person name="Daum C."/>
            <person name="Fauchery L."/>
            <person name="Ihrmark K."/>
            <person name="Kuo A."/>
            <person name="LaButti K."/>
            <person name="Lipzen A."/>
            <person name="Morin E."/>
            <person name="Grigoriev I.V."/>
            <person name="Henrissat B."/>
            <person name="Lindahl B."/>
            <person name="Martin F."/>
        </authorList>
    </citation>
    <scope>NUCLEOTIDE SEQUENCE</scope>
    <source>
        <strain evidence="2">JB14</strain>
    </source>
</reference>
<keyword evidence="3" id="KW-1185">Reference proteome</keyword>
<dbReference type="Proteomes" id="UP000799118">
    <property type="component" value="Unassembled WGS sequence"/>
</dbReference>
<gene>
    <name evidence="2" type="ORF">BT96DRAFT_994653</name>
</gene>
<dbReference type="OrthoDB" id="2957687at2759"/>
<protein>
    <submittedName>
        <fullName evidence="2">Uncharacterized protein</fullName>
    </submittedName>
</protein>
<proteinExistence type="predicted"/>
<feature type="region of interest" description="Disordered" evidence="1">
    <location>
        <begin position="49"/>
        <end position="72"/>
    </location>
</feature>
<evidence type="ECO:0000313" key="2">
    <source>
        <dbReference type="EMBL" id="KAE9398586.1"/>
    </source>
</evidence>